<feature type="transmembrane region" description="Helical" evidence="7">
    <location>
        <begin position="131"/>
        <end position="150"/>
    </location>
</feature>
<feature type="transmembrane region" description="Helical" evidence="7">
    <location>
        <begin position="212"/>
        <end position="230"/>
    </location>
</feature>
<reference evidence="8" key="2">
    <citation type="journal article" date="2021" name="PeerJ">
        <title>Extensive microbial diversity within the chicken gut microbiome revealed by metagenomics and culture.</title>
        <authorList>
            <person name="Gilroy R."/>
            <person name="Ravi A."/>
            <person name="Getino M."/>
            <person name="Pursley I."/>
            <person name="Horton D.L."/>
            <person name="Alikhan N.F."/>
            <person name="Baker D."/>
            <person name="Gharbi K."/>
            <person name="Hall N."/>
            <person name="Watson M."/>
            <person name="Adriaenssens E.M."/>
            <person name="Foster-Nyarko E."/>
            <person name="Jarju S."/>
            <person name="Secka A."/>
            <person name="Antonio M."/>
            <person name="Oren A."/>
            <person name="Chaudhuri R.R."/>
            <person name="La Ragione R."/>
            <person name="Hildebrand F."/>
            <person name="Pallen M.J."/>
        </authorList>
    </citation>
    <scope>NUCLEOTIDE SEQUENCE</scope>
    <source>
        <strain evidence="8">14700</strain>
    </source>
</reference>
<dbReference type="AlphaFoldDB" id="A0A9D9IAB8"/>
<dbReference type="InterPro" id="IPR001640">
    <property type="entry name" value="Lgt"/>
</dbReference>
<evidence type="ECO:0000256" key="5">
    <source>
        <dbReference type="ARBA" id="ARBA00022989"/>
    </source>
</evidence>
<evidence type="ECO:0000313" key="8">
    <source>
        <dbReference type="EMBL" id="MBO8468953.1"/>
    </source>
</evidence>
<gene>
    <name evidence="7 8" type="primary">lgt</name>
    <name evidence="8" type="ORF">IAA72_04120</name>
</gene>
<evidence type="ECO:0000256" key="1">
    <source>
        <dbReference type="ARBA" id="ARBA00007150"/>
    </source>
</evidence>
<comment type="subcellular location">
    <subcellularLocation>
        <location evidence="7">Cell membrane</location>
        <topology evidence="7">Multi-pass membrane protein</topology>
    </subcellularLocation>
</comment>
<keyword evidence="6 7" id="KW-0472">Membrane</keyword>
<keyword evidence="2 7" id="KW-1003">Cell membrane</keyword>
<feature type="binding site" evidence="7">
    <location>
        <position position="151"/>
    </location>
    <ligand>
        <name>a 1,2-diacyl-sn-glycero-3-phospho-(1'-sn-glycerol)</name>
        <dbReference type="ChEBI" id="CHEBI:64716"/>
    </ligand>
</feature>
<comment type="caution">
    <text evidence="8">The sequence shown here is derived from an EMBL/GenBank/DDBJ whole genome shotgun (WGS) entry which is preliminary data.</text>
</comment>
<keyword evidence="3 7" id="KW-0808">Transferase</keyword>
<dbReference type="PROSITE" id="PS01311">
    <property type="entry name" value="LGT"/>
    <property type="match status" value="1"/>
</dbReference>
<comment type="similarity">
    <text evidence="1 7">Belongs to the Lgt family.</text>
</comment>
<dbReference type="Proteomes" id="UP000810292">
    <property type="component" value="Unassembled WGS sequence"/>
</dbReference>
<evidence type="ECO:0000256" key="2">
    <source>
        <dbReference type="ARBA" id="ARBA00022475"/>
    </source>
</evidence>
<dbReference type="PANTHER" id="PTHR30589:SF0">
    <property type="entry name" value="PHOSPHATIDYLGLYCEROL--PROLIPOPROTEIN DIACYLGLYCERYL TRANSFERASE"/>
    <property type="match status" value="1"/>
</dbReference>
<name>A0A9D9IAB8_9SPIO</name>
<comment type="catalytic activity">
    <reaction evidence="7">
        <text>L-cysteinyl-[prolipoprotein] + a 1,2-diacyl-sn-glycero-3-phospho-(1'-sn-glycerol) = an S-1,2-diacyl-sn-glyceryl-L-cysteinyl-[prolipoprotein] + sn-glycerol 1-phosphate + H(+)</text>
        <dbReference type="Rhea" id="RHEA:56712"/>
        <dbReference type="Rhea" id="RHEA-COMP:14679"/>
        <dbReference type="Rhea" id="RHEA-COMP:14680"/>
        <dbReference type="ChEBI" id="CHEBI:15378"/>
        <dbReference type="ChEBI" id="CHEBI:29950"/>
        <dbReference type="ChEBI" id="CHEBI:57685"/>
        <dbReference type="ChEBI" id="CHEBI:64716"/>
        <dbReference type="ChEBI" id="CHEBI:140658"/>
        <dbReference type="EC" id="2.5.1.145"/>
    </reaction>
</comment>
<feature type="transmembrane region" description="Helical" evidence="7">
    <location>
        <begin position="22"/>
        <end position="40"/>
    </location>
</feature>
<dbReference type="NCBIfam" id="TIGR00544">
    <property type="entry name" value="lgt"/>
    <property type="match status" value="1"/>
</dbReference>
<accession>A0A9D9IAB8</accession>
<feature type="transmembrane region" description="Helical" evidence="7">
    <location>
        <begin position="294"/>
        <end position="314"/>
    </location>
</feature>
<dbReference type="HAMAP" id="MF_01147">
    <property type="entry name" value="Lgt"/>
    <property type="match status" value="1"/>
</dbReference>
<evidence type="ECO:0000256" key="4">
    <source>
        <dbReference type="ARBA" id="ARBA00022692"/>
    </source>
</evidence>
<dbReference type="GO" id="GO:0042158">
    <property type="term" value="P:lipoprotein biosynthetic process"/>
    <property type="evidence" value="ECO:0007669"/>
    <property type="project" value="UniProtKB-UniRule"/>
</dbReference>
<dbReference type="EMBL" id="JADIMF010000063">
    <property type="protein sequence ID" value="MBO8468953.1"/>
    <property type="molecule type" value="Genomic_DNA"/>
</dbReference>
<organism evidence="8 9">
    <name type="scientific">Candidatus Ornithospirochaeta stercoravium</name>
    <dbReference type="NCBI Taxonomy" id="2840897"/>
    <lineage>
        <taxon>Bacteria</taxon>
        <taxon>Pseudomonadati</taxon>
        <taxon>Spirochaetota</taxon>
        <taxon>Spirochaetia</taxon>
        <taxon>Spirochaetales</taxon>
        <taxon>Spirochaetaceae</taxon>
        <taxon>Spirochaetaceae incertae sedis</taxon>
        <taxon>Candidatus Ornithospirochaeta</taxon>
    </lineage>
</organism>
<evidence type="ECO:0000313" key="9">
    <source>
        <dbReference type="Proteomes" id="UP000810292"/>
    </source>
</evidence>
<keyword evidence="4 7" id="KW-0812">Transmembrane</keyword>
<dbReference type="GO" id="GO:0008961">
    <property type="term" value="F:phosphatidylglycerol-prolipoprotein diacylglyceryl transferase activity"/>
    <property type="evidence" value="ECO:0007669"/>
    <property type="project" value="UniProtKB-UniRule"/>
</dbReference>
<keyword evidence="5 7" id="KW-1133">Transmembrane helix</keyword>
<evidence type="ECO:0000256" key="3">
    <source>
        <dbReference type="ARBA" id="ARBA00022679"/>
    </source>
</evidence>
<dbReference type="GO" id="GO:0005886">
    <property type="term" value="C:plasma membrane"/>
    <property type="evidence" value="ECO:0007669"/>
    <property type="project" value="UniProtKB-SubCell"/>
</dbReference>
<comment type="function">
    <text evidence="7">Catalyzes the transfer of the diacylglyceryl group from phosphatidylglycerol to the sulfhydryl group of the N-terminal cysteine of a prolipoprotein, the first step in the formation of mature lipoproteins.</text>
</comment>
<dbReference type="EC" id="2.5.1.145" evidence="7"/>
<dbReference type="PANTHER" id="PTHR30589">
    <property type="entry name" value="PROLIPOPROTEIN DIACYLGLYCERYL TRANSFERASE"/>
    <property type="match status" value="1"/>
</dbReference>
<dbReference type="Pfam" id="PF01790">
    <property type="entry name" value="LGT"/>
    <property type="match status" value="1"/>
</dbReference>
<feature type="transmembrane region" description="Helical" evidence="7">
    <location>
        <begin position="101"/>
        <end position="124"/>
    </location>
</feature>
<feature type="transmembrane region" description="Helical" evidence="7">
    <location>
        <begin position="60"/>
        <end position="81"/>
    </location>
</feature>
<feature type="transmembrane region" description="Helical" evidence="7">
    <location>
        <begin position="242"/>
        <end position="259"/>
    </location>
</feature>
<reference evidence="8" key="1">
    <citation type="submission" date="2020-10" db="EMBL/GenBank/DDBJ databases">
        <authorList>
            <person name="Gilroy R."/>
        </authorList>
    </citation>
    <scope>NUCLEOTIDE SEQUENCE</scope>
    <source>
        <strain evidence="8">14700</strain>
    </source>
</reference>
<evidence type="ECO:0000256" key="6">
    <source>
        <dbReference type="ARBA" id="ARBA00023136"/>
    </source>
</evidence>
<evidence type="ECO:0000256" key="7">
    <source>
        <dbReference type="HAMAP-Rule" id="MF_01147"/>
    </source>
</evidence>
<proteinExistence type="inferred from homology"/>
<sequence length="339" mass="38669">MLPLYIKYPEWIDPFVIEGLPIRWYAVMYLVAFFIAYVMFRYQAKHDGMIEINEDDSQTFFFYAILGLLIGARLFSVLFYSDAAYYLTHPWMIFWPFRNGQFVGLPGMSYHGGVVGAIAGGFLYTRRHKQTLMSLTDTVVTGIPLGYTFGRLGNFLNAELYGRVTEVPWGMVFPTAPGFSTTHEWVRTVADDIGMPYSIGDVINLPRHPSQLYEALFEGVVLFLILWFIVRPIKKKKAMPDGFVFSFYLMGYGLFRFFIEYCRQPDEGIGYIIALGRESNNIALFQSFLNISEGQIFCFIMVAAGALLLSFLLIRRQKIGDYNRGKGGKPQGKAKGRKA</sequence>
<comment type="pathway">
    <text evidence="7">Protein modification; lipoprotein biosynthesis (diacylglyceryl transfer).</text>
</comment>
<protein>
    <recommendedName>
        <fullName evidence="7">Phosphatidylglycerol--prolipoprotein diacylglyceryl transferase</fullName>
        <ecNumber evidence="7">2.5.1.145</ecNumber>
    </recommendedName>
</protein>